<reference evidence="3 4" key="1">
    <citation type="journal article" date="2021" name="bioRxiv">
        <title>Chromosome-scale and haplotype-resolved genome assembly of a tetraploid potato cultivar.</title>
        <authorList>
            <person name="Sun H."/>
            <person name="Jiao W.-B."/>
            <person name="Krause K."/>
            <person name="Campoy J.A."/>
            <person name="Goel M."/>
            <person name="Folz-Donahue K."/>
            <person name="Kukat C."/>
            <person name="Huettel B."/>
            <person name="Schneeberger K."/>
        </authorList>
    </citation>
    <scope>NUCLEOTIDE SEQUENCE [LARGE SCALE GENOMIC DNA]</scope>
    <source>
        <strain evidence="3">SolTubOtavaFocal</strain>
        <tissue evidence="3">Leaves</tissue>
    </source>
</reference>
<dbReference type="EMBL" id="JAIVGD010000026">
    <property type="protein sequence ID" value="KAH0740531.1"/>
    <property type="molecule type" value="Genomic_DNA"/>
</dbReference>
<gene>
    <name evidence="3" type="ORF">KY290_033574</name>
</gene>
<dbReference type="PANTHER" id="PTHR33144:SF35">
    <property type="entry name" value="TRANSPOSASE, PTTA_EN_SPM, PLANT-RELATED"/>
    <property type="match status" value="1"/>
</dbReference>
<feature type="compositionally biased region" description="Polar residues" evidence="2">
    <location>
        <begin position="95"/>
        <end position="116"/>
    </location>
</feature>
<evidence type="ECO:0000256" key="2">
    <source>
        <dbReference type="SAM" id="MobiDB-lite"/>
    </source>
</evidence>
<name>A0ABQ7U0P6_SOLTU</name>
<organism evidence="3 4">
    <name type="scientific">Solanum tuberosum</name>
    <name type="common">Potato</name>
    <dbReference type="NCBI Taxonomy" id="4113"/>
    <lineage>
        <taxon>Eukaryota</taxon>
        <taxon>Viridiplantae</taxon>
        <taxon>Streptophyta</taxon>
        <taxon>Embryophyta</taxon>
        <taxon>Tracheophyta</taxon>
        <taxon>Spermatophyta</taxon>
        <taxon>Magnoliopsida</taxon>
        <taxon>eudicotyledons</taxon>
        <taxon>Gunneridae</taxon>
        <taxon>Pentapetalae</taxon>
        <taxon>asterids</taxon>
        <taxon>lamiids</taxon>
        <taxon>Solanales</taxon>
        <taxon>Solanaceae</taxon>
        <taxon>Solanoideae</taxon>
        <taxon>Solaneae</taxon>
        <taxon>Solanum</taxon>
    </lineage>
</organism>
<feature type="compositionally biased region" description="Basic residues" evidence="2">
    <location>
        <begin position="8"/>
        <end position="18"/>
    </location>
</feature>
<comment type="caution">
    <text evidence="3">The sequence shown here is derived from an EMBL/GenBank/DDBJ whole genome shotgun (WGS) entry which is preliminary data.</text>
</comment>
<evidence type="ECO:0000313" key="4">
    <source>
        <dbReference type="Proteomes" id="UP000826656"/>
    </source>
</evidence>
<evidence type="ECO:0000313" key="3">
    <source>
        <dbReference type="EMBL" id="KAH0740531.1"/>
    </source>
</evidence>
<dbReference type="InterPro" id="IPR004252">
    <property type="entry name" value="Probable_transposase_24"/>
</dbReference>
<feature type="region of interest" description="Disordered" evidence="2">
    <location>
        <begin position="1"/>
        <end position="23"/>
    </location>
</feature>
<dbReference type="Pfam" id="PF03004">
    <property type="entry name" value="Transposase_24"/>
    <property type="match status" value="1"/>
</dbReference>
<feature type="coiled-coil region" evidence="1">
    <location>
        <begin position="373"/>
        <end position="400"/>
    </location>
</feature>
<dbReference type="Proteomes" id="UP000826656">
    <property type="component" value="Unassembled WGS sequence"/>
</dbReference>
<protein>
    <submittedName>
        <fullName evidence="3">Uncharacterized protein</fullName>
    </submittedName>
</protein>
<dbReference type="PANTHER" id="PTHR33144">
    <property type="entry name" value="OS10G0409366 PROTEIN-RELATED"/>
    <property type="match status" value="1"/>
</dbReference>
<proteinExistence type="predicted"/>
<keyword evidence="4" id="KW-1185">Reference proteome</keyword>
<accession>A0ABQ7U0P6</accession>
<keyword evidence="1" id="KW-0175">Coiled coil</keyword>
<feature type="region of interest" description="Disordered" evidence="2">
    <location>
        <begin position="325"/>
        <end position="346"/>
    </location>
</feature>
<sequence>MSQQGPSRKIKTTKKKTYAKPGTLSSLVQQRRTFLTTQETLQAVQLEKKNLLKSIEKEQPIAKQQRVAQLVEANEQCVEEQAIVDEQPIEEEQLQVDSTTSDPSTQKNKRGTTQMQRVHGRNERKLILLNNNNQPVGPTNDVVLELSSFLGTLARNATLCPLDILDWRYMDTKDDLWTYTQGKYDIPEDAREWALDVIGYAWRRHKFELKKVCYKSSASEEAKMAKRPPYVPECQLKELIKYWDSDKHKKMAETNTRNRKKLMNPHTAGKISFALVRNNLEEKKESTVSLKELFVVTRTRHPERSYKGSNEDTITKIVEMEEIEKQQSVDSTDTADPFSSVMRPEHPGRLRLYGRGVTKTSLKRKAGNSEPIINATNDAVQQMQERIQKMEEQMEVQRSTIQQDVTTNIIAHLQRA</sequence>
<feature type="region of interest" description="Disordered" evidence="2">
    <location>
        <begin position="82"/>
        <end position="117"/>
    </location>
</feature>
<evidence type="ECO:0000256" key="1">
    <source>
        <dbReference type="SAM" id="Coils"/>
    </source>
</evidence>